<dbReference type="Gene3D" id="2.70.98.10">
    <property type="match status" value="1"/>
</dbReference>
<dbReference type="InterPro" id="IPR012939">
    <property type="entry name" value="Glyco_hydro_92"/>
</dbReference>
<evidence type="ECO:0000259" key="1">
    <source>
        <dbReference type="Pfam" id="PF07971"/>
    </source>
</evidence>
<organism evidence="3 4">
    <name type="scientific">Gigaspora rosea</name>
    <dbReference type="NCBI Taxonomy" id="44941"/>
    <lineage>
        <taxon>Eukaryota</taxon>
        <taxon>Fungi</taxon>
        <taxon>Fungi incertae sedis</taxon>
        <taxon>Mucoromycota</taxon>
        <taxon>Glomeromycotina</taxon>
        <taxon>Glomeromycetes</taxon>
        <taxon>Diversisporales</taxon>
        <taxon>Gigasporaceae</taxon>
        <taxon>Gigaspora</taxon>
    </lineage>
</organism>
<evidence type="ECO:0000259" key="2">
    <source>
        <dbReference type="Pfam" id="PF17678"/>
    </source>
</evidence>
<dbReference type="InterPro" id="IPR005887">
    <property type="entry name" value="GH92_a_mannosidase_put"/>
</dbReference>
<dbReference type="AlphaFoldDB" id="A0A397VL45"/>
<reference evidence="3 4" key="1">
    <citation type="submission" date="2018-06" db="EMBL/GenBank/DDBJ databases">
        <title>Comparative genomics reveals the genomic features of Rhizophagus irregularis, R. cerebriforme, R. diaphanum and Gigaspora rosea, and their symbiotic lifestyle signature.</title>
        <authorList>
            <person name="Morin E."/>
            <person name="San Clemente H."/>
            <person name="Chen E.C.H."/>
            <person name="De La Providencia I."/>
            <person name="Hainaut M."/>
            <person name="Kuo A."/>
            <person name="Kohler A."/>
            <person name="Murat C."/>
            <person name="Tang N."/>
            <person name="Roy S."/>
            <person name="Loubradou J."/>
            <person name="Henrissat B."/>
            <person name="Grigoriev I.V."/>
            <person name="Corradi N."/>
            <person name="Roux C."/>
            <person name="Martin F.M."/>
        </authorList>
    </citation>
    <scope>NUCLEOTIDE SEQUENCE [LARGE SCALE GENOMIC DNA]</scope>
    <source>
        <strain evidence="3 4">DAOM 194757</strain>
    </source>
</reference>
<dbReference type="Gene3D" id="1.20.1050.60">
    <property type="entry name" value="alpha-1,2-mannosidase"/>
    <property type="match status" value="1"/>
</dbReference>
<keyword evidence="3" id="KW-0378">Hydrolase</keyword>
<dbReference type="Gene3D" id="3.30.2080.10">
    <property type="entry name" value="GH92 mannosidase domain"/>
    <property type="match status" value="1"/>
</dbReference>
<dbReference type="GO" id="GO:0005634">
    <property type="term" value="C:nucleus"/>
    <property type="evidence" value="ECO:0007669"/>
    <property type="project" value="TreeGrafter"/>
</dbReference>
<dbReference type="PANTHER" id="PTHR12143">
    <property type="entry name" value="PEPTIDE N-GLYCANASE PNGASE -RELATED"/>
    <property type="match status" value="1"/>
</dbReference>
<dbReference type="Pfam" id="PF17678">
    <property type="entry name" value="Glyco_hydro_92N"/>
    <property type="match status" value="1"/>
</dbReference>
<dbReference type="EMBL" id="QKWP01000408">
    <property type="protein sequence ID" value="RIB20603.1"/>
    <property type="molecule type" value="Genomic_DNA"/>
</dbReference>
<accession>A0A397VL45</accession>
<dbReference type="InterPro" id="IPR014718">
    <property type="entry name" value="GH-type_carb-bd"/>
</dbReference>
<dbReference type="Proteomes" id="UP000266673">
    <property type="component" value="Unassembled WGS sequence"/>
</dbReference>
<sequence length="792" mass="90368">MFIGSISHHNPNLFKYYSSYKSQNITKFVNTLIGTAKDGHVFPGPCHPFGVVKLGFDTDNLDDFNAGYTINGNITGISHIHVSGTGGEPKYGVISLFPVIDSYKDPLNLRHFSSERSFEHFEVGYSKFGLKRYNITVELTASRRTGLHRYSFPSFQEKSKVIIDLSHSLAIGFRSTSRYRGGSIQFISANQIKGAGRYSGGWNRGGPYVVYFCSQFNTNAIAFETWKSYKSQKFSDYFDGTTYFNGINGAILTFNITKNPVIISRVGISFISVDQACKNAENEIPDWDFESTKQEAVKAWQTELEKIYVEGGTDDLKTIFYSSLYRTMIIPSNRTGENPKWVSYDNNSNMIPHYGDFYTLWDTFRTSNPLFTLFQQERAVEIVRSLIDIYKNEGFMPDGRSGLENGITQGGSNADMVVAEAYLKKLGTKIIDWDLAYEALIKDAEVDPKGRGLYEGRLFLKYYKQHGYIPFYGFLRTPYAHSHCSRTIEYSANDYSISLVAKGKYDDYMKYKSRARSWENLWYSNKTFNGTKGFIVPRYRNGTFYTEIDVLKTLGGNYVFYEGSSWEYSLDIPFDVKRLIELSGGPKLFEERLDKTFSNKSYLTSYYNIGNEPDFFHVCLYHFIGKQYKSVDVIRDILRTNFGSGQNGIPGNDDSGAMGSWFAFNAMGLYPLAGTDVYLINSPHFDQVTIKLSSDIAFTILAYNLTIEENHVNPYVQSVKINGINWRKTWFRHSDIAKGAIMELFMGPKPSKVWGIIKEDEDRFDIENRVVPPSMSSFESNDKYASYRVANY</sequence>
<evidence type="ECO:0000313" key="4">
    <source>
        <dbReference type="Proteomes" id="UP000266673"/>
    </source>
</evidence>
<keyword evidence="4" id="KW-1185">Reference proteome</keyword>
<comment type="caution">
    <text evidence="3">The sequence shown here is derived from an EMBL/GenBank/DDBJ whole genome shotgun (WGS) entry which is preliminary data.</text>
</comment>
<dbReference type="FunFam" id="3.30.2080.10:FF:000001">
    <property type="entry name" value="Alpha-1,2-mannosidase subfamily"/>
    <property type="match status" value="1"/>
</dbReference>
<proteinExistence type="predicted"/>
<dbReference type="STRING" id="44941.A0A397VL45"/>
<dbReference type="InterPro" id="IPR041371">
    <property type="entry name" value="GH92_N"/>
</dbReference>
<dbReference type="GO" id="GO:0000224">
    <property type="term" value="F:peptide-N4-(N-acetyl-beta-glucosaminyl)asparagine amidase activity"/>
    <property type="evidence" value="ECO:0007669"/>
    <property type="project" value="TreeGrafter"/>
</dbReference>
<dbReference type="OrthoDB" id="2348006at2759"/>
<dbReference type="InterPro" id="IPR050883">
    <property type="entry name" value="PNGase"/>
</dbReference>
<dbReference type="InterPro" id="IPR008928">
    <property type="entry name" value="6-hairpin_glycosidase_sf"/>
</dbReference>
<feature type="domain" description="Glycosyl hydrolase family 92" evidence="1">
    <location>
        <begin position="275"/>
        <end position="747"/>
    </location>
</feature>
<dbReference type="GO" id="GO:0005829">
    <property type="term" value="C:cytosol"/>
    <property type="evidence" value="ECO:0007669"/>
    <property type="project" value="TreeGrafter"/>
</dbReference>
<feature type="domain" description="Glycosyl hydrolase family 92 N-terminal" evidence="2">
    <location>
        <begin position="28"/>
        <end position="269"/>
    </location>
</feature>
<gene>
    <name evidence="3" type="ORF">C2G38_2178851</name>
</gene>
<dbReference type="GO" id="GO:0005975">
    <property type="term" value="P:carbohydrate metabolic process"/>
    <property type="evidence" value="ECO:0007669"/>
    <property type="project" value="InterPro"/>
</dbReference>
<dbReference type="Gene3D" id="1.20.1610.10">
    <property type="entry name" value="alpha-1,2-mannosidases domains"/>
    <property type="match status" value="1"/>
</dbReference>
<dbReference type="Pfam" id="PF07971">
    <property type="entry name" value="Glyco_hydro_92"/>
    <property type="match status" value="1"/>
</dbReference>
<protein>
    <submittedName>
        <fullName evidence="3">Glycoside Hydrolase Family 92 protein</fullName>
    </submittedName>
</protein>
<dbReference type="GO" id="GO:0030246">
    <property type="term" value="F:carbohydrate binding"/>
    <property type="evidence" value="ECO:0007669"/>
    <property type="project" value="InterPro"/>
</dbReference>
<dbReference type="SUPFAM" id="SSF48208">
    <property type="entry name" value="Six-hairpin glycosidases"/>
    <property type="match status" value="1"/>
</dbReference>
<evidence type="ECO:0000313" key="3">
    <source>
        <dbReference type="EMBL" id="RIB20603.1"/>
    </source>
</evidence>
<dbReference type="GO" id="GO:0006516">
    <property type="term" value="P:glycoprotein catabolic process"/>
    <property type="evidence" value="ECO:0007669"/>
    <property type="project" value="TreeGrafter"/>
</dbReference>
<dbReference type="PANTHER" id="PTHR12143:SF38">
    <property type="entry name" value="ALPHA-1,2-MANNOSIDASE FAMILY PROTEIN (AFU_ORTHOLOGUE AFUA_5G10520)"/>
    <property type="match status" value="1"/>
</dbReference>
<name>A0A397VL45_9GLOM</name>
<dbReference type="NCBIfam" id="TIGR01180">
    <property type="entry name" value="aman2_put"/>
    <property type="match status" value="1"/>
</dbReference>